<accession>A0ABX1KXE5</accession>
<name>A0ABX1KXE5_9LACO</name>
<dbReference type="Gene3D" id="1.10.1220.10">
    <property type="entry name" value="Met repressor-like"/>
    <property type="match status" value="1"/>
</dbReference>
<evidence type="ECO:0000313" key="1">
    <source>
        <dbReference type="EMBL" id="NLR17960.1"/>
    </source>
</evidence>
<dbReference type="InterPro" id="IPR008651">
    <property type="entry name" value="Uncharacterised_HicB"/>
</dbReference>
<dbReference type="Proteomes" id="UP000763447">
    <property type="component" value="Unassembled WGS sequence"/>
</dbReference>
<dbReference type="RefSeq" id="WP_168924576.1">
    <property type="nucleotide sequence ID" value="NZ_JAAXLJ010000004.1"/>
</dbReference>
<proteinExistence type="predicted"/>
<evidence type="ECO:0000313" key="2">
    <source>
        <dbReference type="Proteomes" id="UP000763447"/>
    </source>
</evidence>
<dbReference type="InterPro" id="IPR010985">
    <property type="entry name" value="Ribbon_hlx_hlx"/>
</dbReference>
<protein>
    <submittedName>
        <fullName evidence="1">Toxin-antitoxin system HicB family antitoxin</fullName>
    </submittedName>
</protein>
<dbReference type="SUPFAM" id="SSF47598">
    <property type="entry name" value="Ribbon-helix-helix"/>
    <property type="match status" value="1"/>
</dbReference>
<comment type="caution">
    <text evidence="1">The sequence shown here is derived from an EMBL/GenBank/DDBJ whole genome shotgun (WGS) entry which is preliminary data.</text>
</comment>
<gene>
    <name evidence="1" type="ORF">HC026_03370</name>
</gene>
<keyword evidence="2" id="KW-1185">Reference proteome</keyword>
<dbReference type="Pfam" id="PF05534">
    <property type="entry name" value="HicB"/>
    <property type="match status" value="1"/>
</dbReference>
<dbReference type="EMBL" id="JAAXLJ010000004">
    <property type="protein sequence ID" value="NLR17960.1"/>
    <property type="molecule type" value="Genomic_DNA"/>
</dbReference>
<organism evidence="1 2">
    <name type="scientific">Secundilactobacillus angelensis</name>
    <dbReference type="NCBI Taxonomy" id="2722706"/>
    <lineage>
        <taxon>Bacteria</taxon>
        <taxon>Bacillati</taxon>
        <taxon>Bacillota</taxon>
        <taxon>Bacilli</taxon>
        <taxon>Lactobacillales</taxon>
        <taxon>Lactobacillaceae</taxon>
        <taxon>Secundilactobacillus</taxon>
    </lineage>
</organism>
<dbReference type="InterPro" id="IPR035069">
    <property type="entry name" value="TTHA1013/TTHA0281-like"/>
</dbReference>
<reference evidence="1 2" key="1">
    <citation type="submission" date="2020-04" db="EMBL/GenBank/DDBJ databases">
        <title>A novel species of genus Lactobacillus that was isolated from fermented food Zha-chili.</title>
        <authorList>
            <person name="Zhang Z."/>
        </authorList>
    </citation>
    <scope>NUCLEOTIDE SEQUENCE [LARGE SCALE GENOMIC DNA]</scope>
    <source>
        <strain evidence="2">HBUAS51383</strain>
    </source>
</reference>
<dbReference type="InterPro" id="IPR013321">
    <property type="entry name" value="Arc_rbn_hlx_hlx"/>
</dbReference>
<dbReference type="Gene3D" id="3.30.160.250">
    <property type="match status" value="1"/>
</dbReference>
<dbReference type="SUPFAM" id="SSF143100">
    <property type="entry name" value="TTHA1013/TTHA0281-like"/>
    <property type="match status" value="1"/>
</dbReference>
<sequence>MKDLDYYMKLTYSATLENLEEDGESYFRLTIPILPGLEAYGDTPSEAYDDLEKAKKEWFLECLDEGITIPEPVRAHDFSGRVTLRMPKTLHQVLSDDATKEGVSLNSYVVTLLSQNSTIRTTQINKDRHKSGTE</sequence>